<dbReference type="EMBL" id="PJVH01000048">
    <property type="protein sequence ID" value="RXU85148.1"/>
    <property type="molecule type" value="Genomic_DNA"/>
</dbReference>
<reference evidence="1 2" key="1">
    <citation type="submission" date="2017-12" db="EMBL/GenBank/DDBJ databases">
        <title>A pool of 800 enterococci isolated from chicken carcass rinse samples from New Zealand.</title>
        <authorList>
            <person name="Zhang J."/>
            <person name="Rogers L."/>
            <person name="Midwinter A."/>
            <person name="French N."/>
        </authorList>
    </citation>
    <scope>NUCLEOTIDE SEQUENCE [LARGE SCALE GENOMIC DNA]</scope>
    <source>
        <strain evidence="1 2">EN697</strain>
    </source>
</reference>
<gene>
    <name evidence="1" type="ORF">CYQ77_11495</name>
</gene>
<protein>
    <submittedName>
        <fullName evidence="1">Uncharacterized protein</fullName>
    </submittedName>
</protein>
<sequence>KSIFNHKKYRPPKVRFFGLTFGGRYTKTVSQSLFPNKRCSKACIYGTKPNQMKNMECYFYLIVLTA</sequence>
<dbReference type="AlphaFoldDB" id="A0AB37VR86"/>
<organism evidence="1 2">
    <name type="scientific">Enterococcus faecium</name>
    <name type="common">Streptococcus faecium</name>
    <dbReference type="NCBI Taxonomy" id="1352"/>
    <lineage>
        <taxon>Bacteria</taxon>
        <taxon>Bacillati</taxon>
        <taxon>Bacillota</taxon>
        <taxon>Bacilli</taxon>
        <taxon>Lactobacillales</taxon>
        <taxon>Enterococcaceae</taxon>
        <taxon>Enterococcus</taxon>
    </lineage>
</organism>
<evidence type="ECO:0000313" key="2">
    <source>
        <dbReference type="Proteomes" id="UP000289562"/>
    </source>
</evidence>
<accession>A0AB37VR86</accession>
<comment type="caution">
    <text evidence="1">The sequence shown here is derived from an EMBL/GenBank/DDBJ whole genome shotgun (WGS) entry which is preliminary data.</text>
</comment>
<evidence type="ECO:0000313" key="1">
    <source>
        <dbReference type="EMBL" id="RXU85148.1"/>
    </source>
</evidence>
<proteinExistence type="predicted"/>
<feature type="non-terminal residue" evidence="1">
    <location>
        <position position="1"/>
    </location>
</feature>
<dbReference type="Proteomes" id="UP000289562">
    <property type="component" value="Unassembled WGS sequence"/>
</dbReference>
<name>A0AB37VR86_ENTFC</name>